<keyword evidence="10" id="KW-1185">Reference proteome</keyword>
<dbReference type="GO" id="GO:0008270">
    <property type="term" value="F:zinc ion binding"/>
    <property type="evidence" value="ECO:0007669"/>
    <property type="project" value="UniProtKB-KW"/>
</dbReference>
<reference evidence="9" key="1">
    <citation type="journal article" date="2021" name="Genome Biol. Evol.">
        <title>A High-Quality Reference Genome for a Parasitic Bivalve with Doubly Uniparental Inheritance (Bivalvia: Unionida).</title>
        <authorList>
            <person name="Smith C.H."/>
        </authorList>
    </citation>
    <scope>NUCLEOTIDE SEQUENCE</scope>
    <source>
        <strain evidence="9">CHS0354</strain>
    </source>
</reference>
<dbReference type="SMART" id="SM00184">
    <property type="entry name" value="RING"/>
    <property type="match status" value="1"/>
</dbReference>
<feature type="domain" description="B box-type" evidence="8">
    <location>
        <begin position="95"/>
        <end position="145"/>
    </location>
</feature>
<comment type="caution">
    <text evidence="9">The sequence shown here is derived from an EMBL/GenBank/DDBJ whole genome shotgun (WGS) entry which is preliminary data.</text>
</comment>
<evidence type="ECO:0000256" key="3">
    <source>
        <dbReference type="ARBA" id="ARBA00022771"/>
    </source>
</evidence>
<dbReference type="PROSITE" id="PS00518">
    <property type="entry name" value="ZF_RING_1"/>
    <property type="match status" value="1"/>
</dbReference>
<dbReference type="Gene3D" id="2.120.10.30">
    <property type="entry name" value="TolB, C-terminal domain"/>
    <property type="match status" value="1"/>
</dbReference>
<evidence type="ECO:0000256" key="6">
    <source>
        <dbReference type="SAM" id="Coils"/>
    </source>
</evidence>
<organism evidence="9 10">
    <name type="scientific">Potamilus streckersoni</name>
    <dbReference type="NCBI Taxonomy" id="2493646"/>
    <lineage>
        <taxon>Eukaryota</taxon>
        <taxon>Metazoa</taxon>
        <taxon>Spiralia</taxon>
        <taxon>Lophotrochozoa</taxon>
        <taxon>Mollusca</taxon>
        <taxon>Bivalvia</taxon>
        <taxon>Autobranchia</taxon>
        <taxon>Heteroconchia</taxon>
        <taxon>Palaeoheterodonta</taxon>
        <taxon>Unionida</taxon>
        <taxon>Unionoidea</taxon>
        <taxon>Unionidae</taxon>
        <taxon>Ambleminae</taxon>
        <taxon>Lampsilini</taxon>
        <taxon>Potamilus</taxon>
    </lineage>
</organism>
<dbReference type="Gene3D" id="3.30.40.10">
    <property type="entry name" value="Zinc/RING finger domain, C3HC4 (zinc finger)"/>
    <property type="match status" value="1"/>
</dbReference>
<keyword evidence="2" id="KW-0479">Metal-binding</keyword>
<dbReference type="Pfam" id="PF13445">
    <property type="entry name" value="zf-RING_UBOX"/>
    <property type="match status" value="1"/>
</dbReference>
<accession>A0AAE0SVV0</accession>
<dbReference type="PANTHER" id="PTHR25462:SF296">
    <property type="entry name" value="MEIOTIC P26, ISOFORM F"/>
    <property type="match status" value="1"/>
</dbReference>
<name>A0AAE0SVV0_9BIVA</name>
<dbReference type="AlphaFoldDB" id="A0AAE0SVV0"/>
<dbReference type="CDD" id="cd19757">
    <property type="entry name" value="Bbox1"/>
    <property type="match status" value="1"/>
</dbReference>
<dbReference type="InterPro" id="IPR047153">
    <property type="entry name" value="TRIM45/56/19-like"/>
</dbReference>
<dbReference type="SUPFAM" id="SSF57845">
    <property type="entry name" value="B-box zinc-binding domain"/>
    <property type="match status" value="1"/>
</dbReference>
<dbReference type="PROSITE" id="PS50089">
    <property type="entry name" value="ZF_RING_2"/>
    <property type="match status" value="1"/>
</dbReference>
<evidence type="ECO:0000256" key="4">
    <source>
        <dbReference type="ARBA" id="ARBA00022833"/>
    </source>
</evidence>
<proteinExistence type="predicted"/>
<evidence type="ECO:0000313" key="9">
    <source>
        <dbReference type="EMBL" id="KAK3598714.1"/>
    </source>
</evidence>
<dbReference type="Proteomes" id="UP001195483">
    <property type="component" value="Unassembled WGS sequence"/>
</dbReference>
<dbReference type="SUPFAM" id="SSF101898">
    <property type="entry name" value="NHL repeat"/>
    <property type="match status" value="1"/>
</dbReference>
<dbReference type="EMBL" id="JAEAOA010000266">
    <property type="protein sequence ID" value="KAK3598714.1"/>
    <property type="molecule type" value="Genomic_DNA"/>
</dbReference>
<feature type="domain" description="RING-type" evidence="7">
    <location>
        <begin position="14"/>
        <end position="61"/>
    </location>
</feature>
<evidence type="ECO:0000256" key="5">
    <source>
        <dbReference type="PROSITE-ProRule" id="PRU00024"/>
    </source>
</evidence>
<dbReference type="PROSITE" id="PS50119">
    <property type="entry name" value="ZF_BBOX"/>
    <property type="match status" value="1"/>
</dbReference>
<dbReference type="InterPro" id="IPR000315">
    <property type="entry name" value="Znf_B-box"/>
</dbReference>
<reference evidence="9" key="3">
    <citation type="submission" date="2023-05" db="EMBL/GenBank/DDBJ databases">
        <authorList>
            <person name="Smith C.H."/>
        </authorList>
    </citation>
    <scope>NUCLEOTIDE SEQUENCE</scope>
    <source>
        <strain evidence="9">CHS0354</strain>
        <tissue evidence="9">Mantle</tissue>
    </source>
</reference>
<gene>
    <name evidence="9" type="ORF">CHS0354_003275</name>
</gene>
<evidence type="ECO:0000313" key="10">
    <source>
        <dbReference type="Proteomes" id="UP001195483"/>
    </source>
</evidence>
<keyword evidence="3 5" id="KW-0863">Zinc-finger</keyword>
<dbReference type="PANTHER" id="PTHR25462">
    <property type="entry name" value="BONUS, ISOFORM C-RELATED"/>
    <property type="match status" value="1"/>
</dbReference>
<keyword evidence="4" id="KW-0862">Zinc</keyword>
<dbReference type="InterPro" id="IPR017907">
    <property type="entry name" value="Znf_RING_CS"/>
</dbReference>
<dbReference type="InterPro" id="IPR013083">
    <property type="entry name" value="Znf_RING/FYVE/PHD"/>
</dbReference>
<evidence type="ECO:0008006" key="11">
    <source>
        <dbReference type="Google" id="ProtNLM"/>
    </source>
</evidence>
<keyword evidence="1" id="KW-0597">Phosphoprotein</keyword>
<feature type="coiled-coil region" evidence="6">
    <location>
        <begin position="232"/>
        <end position="284"/>
    </location>
</feature>
<dbReference type="Gene3D" id="3.30.160.60">
    <property type="entry name" value="Classic Zinc Finger"/>
    <property type="match status" value="1"/>
</dbReference>
<protein>
    <recommendedName>
        <fullName evidence="11">TRIM56</fullName>
    </recommendedName>
</protein>
<evidence type="ECO:0000256" key="2">
    <source>
        <dbReference type="ARBA" id="ARBA00022723"/>
    </source>
</evidence>
<dbReference type="SUPFAM" id="SSF57850">
    <property type="entry name" value="RING/U-box"/>
    <property type="match status" value="1"/>
</dbReference>
<dbReference type="InterPro" id="IPR027370">
    <property type="entry name" value="Znf-RING_euk"/>
</dbReference>
<reference evidence="9" key="2">
    <citation type="journal article" date="2021" name="Genome Biol. Evol.">
        <title>Developing a high-quality reference genome for a parasitic bivalve with doubly uniparental inheritance (Bivalvia: Unionida).</title>
        <authorList>
            <person name="Smith C.H."/>
        </authorList>
    </citation>
    <scope>NUCLEOTIDE SEQUENCE</scope>
    <source>
        <strain evidence="9">CHS0354</strain>
        <tissue evidence="9">Mantle</tissue>
    </source>
</reference>
<keyword evidence="6" id="KW-0175">Coiled coil</keyword>
<evidence type="ECO:0000259" key="8">
    <source>
        <dbReference type="PROSITE" id="PS50119"/>
    </source>
</evidence>
<dbReference type="InterPro" id="IPR001841">
    <property type="entry name" value="Znf_RING"/>
</dbReference>
<sequence length="655" mass="73831">MASAKIDIDDGPSCPICLGQFNIPRQLPCAHSFCQSCLQSYISTMLEKDSALKQIECPMCKQVARPSRNDQPICQWASLFPANTLLQSMLPKKSIENRICDACNTEGASVLANGFCAVCEEAMCDECLKVHRKQKILKNHTIITMDELVNNPQNVMKFAEGFTCFEHDGEDIKFFCNDHNVACCGTCSFLRHKTCAKVINLREDLLNVFKQGKMDKVIGDLKNVETHLKKFYEMNESNINTLESQVTRLTNEIAEVRRKINAALDDLETRVKKEANRLSKEETVIKQEESHHCLSLMHAVRNSYAILETVSRYGIETQKFLMTEKMTSQLSFYYTQIRGKFDNTDTVNFQLEFGPLVESILSQSLCAIGKLVTIKSSNRLPLLDLQKPTKDCHVERVDVINVKDPVVTMPNYSGITLLSGNRVMLADYNNSKCILLSSSYQLISNFTLSKKPWDTTLVDNEEVAVSLLNENKIQILSIRNDDISPVRTITTKHTCCGIANAGHNNIVVTGSCDKNKYYWSLISMDGDMKSFHQFDCSGYYFNHVALDKDKTRVYVTLPGNNFLVCFDMDGNRQFTSSPDNLCWSAGVSLDRDDNIYVLGFQSGNIHQLSPGGSVLQVITAGVPQSPRGIYFDKRNNLFILTNLSDGNNLYVYQLR</sequence>
<dbReference type="InterPro" id="IPR011042">
    <property type="entry name" value="6-blade_b-propeller_TolB-like"/>
</dbReference>
<evidence type="ECO:0000256" key="1">
    <source>
        <dbReference type="ARBA" id="ARBA00022553"/>
    </source>
</evidence>
<evidence type="ECO:0000259" key="7">
    <source>
        <dbReference type="PROSITE" id="PS50089"/>
    </source>
</evidence>